<dbReference type="GO" id="GO:0006950">
    <property type="term" value="P:response to stress"/>
    <property type="evidence" value="ECO:0007669"/>
    <property type="project" value="UniProtKB-ARBA"/>
</dbReference>
<dbReference type="SUPFAM" id="SSF50814">
    <property type="entry name" value="Lipocalins"/>
    <property type="match status" value="1"/>
</dbReference>
<dbReference type="CDD" id="cd19438">
    <property type="entry name" value="lipocalin_Blc-like"/>
    <property type="match status" value="1"/>
</dbReference>
<dbReference type="PANTHER" id="PTHR10612:SF34">
    <property type="entry name" value="APOLIPOPROTEIN D"/>
    <property type="match status" value="1"/>
</dbReference>
<comment type="subcellular location">
    <subcellularLocation>
        <location evidence="2">Cell outer membrane</location>
    </subcellularLocation>
</comment>
<evidence type="ECO:0000259" key="4">
    <source>
        <dbReference type="Pfam" id="PF08212"/>
    </source>
</evidence>
<evidence type="ECO:0000313" key="5">
    <source>
        <dbReference type="EMBL" id="MCL1104411.1"/>
    </source>
</evidence>
<keyword evidence="6" id="KW-1185">Reference proteome</keyword>
<dbReference type="RefSeq" id="WP_188924213.1">
    <property type="nucleotide sequence ID" value="NZ_BMQI01000007.1"/>
</dbReference>
<dbReference type="Pfam" id="PF08212">
    <property type="entry name" value="Lipocalin_2"/>
    <property type="match status" value="1"/>
</dbReference>
<keyword evidence="3" id="KW-0564">Palmitate</keyword>
<comment type="subunit">
    <text evidence="2">Homodimer.</text>
</comment>
<dbReference type="PROSITE" id="PS51257">
    <property type="entry name" value="PROKAR_LIPOPROTEIN"/>
    <property type="match status" value="1"/>
</dbReference>
<dbReference type="PRINTS" id="PR01171">
    <property type="entry name" value="BCTLIPOCALIN"/>
</dbReference>
<keyword evidence="2" id="KW-0732">Signal</keyword>
<feature type="chain" id="PRO_5041032739" description="Outer membrane lipoprotein Blc" evidence="2">
    <location>
        <begin position="23"/>
        <end position="184"/>
    </location>
</feature>
<comment type="similarity">
    <text evidence="1 2">Belongs to the calycin superfamily. Lipocalin family.</text>
</comment>
<dbReference type="InterPro" id="IPR002446">
    <property type="entry name" value="Lipocalin_bac"/>
</dbReference>
<comment type="caution">
    <text evidence="5">The sequence shown here is derived from an EMBL/GenBank/DDBJ whole genome shotgun (WGS) entry which is preliminary data.</text>
</comment>
<dbReference type="InterPro" id="IPR000566">
    <property type="entry name" value="Lipocln_cytosolic_FA-bd_dom"/>
</dbReference>
<proteinExistence type="inferred from homology"/>
<dbReference type="PANTHER" id="PTHR10612">
    <property type="entry name" value="APOLIPOPROTEIN D"/>
    <property type="match status" value="1"/>
</dbReference>
<dbReference type="EMBL" id="JAKILJ010000006">
    <property type="protein sequence ID" value="MCL1104411.1"/>
    <property type="molecule type" value="Genomic_DNA"/>
</dbReference>
<comment type="function">
    <text evidence="2">Involved in the storage or transport of lipids necessary for membrane maintenance under stressful conditions. Displays a binding preference for lysophospholipids.</text>
</comment>
<feature type="lipid moiety-binding region" description="N-palmitoyl cysteine" evidence="3">
    <location>
        <position position="24"/>
    </location>
</feature>
<dbReference type="InterPro" id="IPR022272">
    <property type="entry name" value="Lipocalin_CS"/>
</dbReference>
<keyword evidence="2" id="KW-0472">Membrane</keyword>
<keyword evidence="2 3" id="KW-0449">Lipoprotein</keyword>
<feature type="signal peptide" evidence="2">
    <location>
        <begin position="1"/>
        <end position="22"/>
    </location>
</feature>
<dbReference type="PIRSF" id="PIRSF036893">
    <property type="entry name" value="Lipocalin_ApoD"/>
    <property type="match status" value="1"/>
</dbReference>
<dbReference type="Proteomes" id="UP001139408">
    <property type="component" value="Unassembled WGS sequence"/>
</dbReference>
<dbReference type="Gene3D" id="2.40.128.20">
    <property type="match status" value="1"/>
</dbReference>
<dbReference type="AlphaFoldDB" id="A0A9X2CCH2"/>
<keyword evidence="2" id="KW-0446">Lipid-binding</keyword>
<name>A0A9X2CCH2_9GAMM</name>
<reference evidence="5" key="1">
    <citation type="submission" date="2022-01" db="EMBL/GenBank/DDBJ databases">
        <title>Whole genome-based taxonomy of the Shewanellaceae.</title>
        <authorList>
            <person name="Martin-Rodriguez A.J."/>
        </authorList>
    </citation>
    <scope>NUCLEOTIDE SEQUENCE</scope>
    <source>
        <strain evidence="5">DSM 23803</strain>
    </source>
</reference>
<dbReference type="PROSITE" id="PS00213">
    <property type="entry name" value="LIPOCALIN"/>
    <property type="match status" value="1"/>
</dbReference>
<accession>A0A9X2CCH2</accession>
<dbReference type="InterPro" id="IPR022271">
    <property type="entry name" value="Lipocalin_ApoD"/>
</dbReference>
<feature type="lipid moiety-binding region" description="S-diacylglycerol cysteine" evidence="3">
    <location>
        <position position="24"/>
    </location>
</feature>
<organism evidence="5 6">
    <name type="scientific">Shewanella algicola</name>
    <dbReference type="NCBI Taxonomy" id="640633"/>
    <lineage>
        <taxon>Bacteria</taxon>
        <taxon>Pseudomonadati</taxon>
        <taxon>Pseudomonadota</taxon>
        <taxon>Gammaproteobacteria</taxon>
        <taxon>Alteromonadales</taxon>
        <taxon>Shewanellaceae</taxon>
        <taxon>Shewanella</taxon>
    </lineage>
</organism>
<gene>
    <name evidence="5" type="ORF">L2749_03945</name>
</gene>
<evidence type="ECO:0000256" key="2">
    <source>
        <dbReference type="PIRNR" id="PIRNR036893"/>
    </source>
</evidence>
<keyword evidence="2" id="KW-0998">Cell outer membrane</keyword>
<dbReference type="InterPro" id="IPR047202">
    <property type="entry name" value="Lipocalin_Blc-like_dom"/>
</dbReference>
<protein>
    <recommendedName>
        <fullName evidence="2">Outer membrane lipoprotein Blc</fullName>
    </recommendedName>
</protein>
<dbReference type="InterPro" id="IPR012674">
    <property type="entry name" value="Calycin"/>
</dbReference>
<feature type="domain" description="Lipocalin/cytosolic fatty-acid binding" evidence="4">
    <location>
        <begin position="38"/>
        <end position="180"/>
    </location>
</feature>
<dbReference type="GO" id="GO:0008289">
    <property type="term" value="F:lipid binding"/>
    <property type="evidence" value="ECO:0007669"/>
    <property type="project" value="UniProtKB-UniRule"/>
</dbReference>
<evidence type="ECO:0000256" key="1">
    <source>
        <dbReference type="ARBA" id="ARBA00006889"/>
    </source>
</evidence>
<sequence length="184" mass="20838">MKKSLHHLVALPLLGFSLLGLSACTIIDEPVDVVKPFELQQYLGTWYEIARLDHSFERGMTNVTAQYSIDGDKVVVINKGFKQDEQQWDQAEGKAYFIDGDNKGLLKVSFFGPFYGAYQIHDIEQNSQGQYTNSLVIGPNNQYAWILSRSPRLAPAIKQRFINKLAALSISEDKLIWVQQGDQQ</sequence>
<evidence type="ECO:0000313" key="6">
    <source>
        <dbReference type="Proteomes" id="UP001139408"/>
    </source>
</evidence>
<dbReference type="GO" id="GO:0009279">
    <property type="term" value="C:cell outer membrane"/>
    <property type="evidence" value="ECO:0007669"/>
    <property type="project" value="UniProtKB-SubCell"/>
</dbReference>
<evidence type="ECO:0000256" key="3">
    <source>
        <dbReference type="PIRSR" id="PIRSR036893-52"/>
    </source>
</evidence>